<gene>
    <name evidence="1" type="ORF">VN97_g5351</name>
</gene>
<keyword evidence="2" id="KW-1185">Reference proteome</keyword>
<organism evidence="1 2">
    <name type="scientific">Penicillium thymicola</name>
    <dbReference type="NCBI Taxonomy" id="293382"/>
    <lineage>
        <taxon>Eukaryota</taxon>
        <taxon>Fungi</taxon>
        <taxon>Dikarya</taxon>
        <taxon>Ascomycota</taxon>
        <taxon>Pezizomycotina</taxon>
        <taxon>Eurotiomycetes</taxon>
        <taxon>Eurotiomycetidae</taxon>
        <taxon>Eurotiales</taxon>
        <taxon>Aspergillaceae</taxon>
        <taxon>Penicillium</taxon>
    </lineage>
</organism>
<evidence type="ECO:0000313" key="2">
    <source>
        <dbReference type="Proteomes" id="UP001227192"/>
    </source>
</evidence>
<dbReference type="EMBL" id="LACB01000136">
    <property type="protein sequence ID" value="KAJ9487964.1"/>
    <property type="molecule type" value="Genomic_DNA"/>
</dbReference>
<reference evidence="1" key="2">
    <citation type="journal article" date="2016" name="Fungal Biol.">
        <title>Ochratoxin A production by Penicillium thymicola.</title>
        <authorList>
            <person name="Nguyen H.D.T."/>
            <person name="McMullin D.R."/>
            <person name="Ponomareva E."/>
            <person name="Riley R."/>
            <person name="Pomraning K.R."/>
            <person name="Baker S.E."/>
            <person name="Seifert K.A."/>
        </authorList>
    </citation>
    <scope>NUCLEOTIDE SEQUENCE</scope>
    <source>
        <strain evidence="1">DAOM 180753</strain>
    </source>
</reference>
<reference evidence="1" key="1">
    <citation type="submission" date="2015-06" db="EMBL/GenBank/DDBJ databases">
        <authorList>
            <person name="Nguyen H."/>
        </authorList>
    </citation>
    <scope>NUCLEOTIDE SEQUENCE</scope>
    <source>
        <strain evidence="1">DAOM 180753</strain>
    </source>
</reference>
<evidence type="ECO:0000313" key="1">
    <source>
        <dbReference type="EMBL" id="KAJ9487964.1"/>
    </source>
</evidence>
<comment type="caution">
    <text evidence="1">The sequence shown here is derived from an EMBL/GenBank/DDBJ whole genome shotgun (WGS) entry which is preliminary data.</text>
</comment>
<accession>A0AAI9X921</accession>
<proteinExistence type="predicted"/>
<sequence>MGLIKFRFNSDSIQIQFTLEVPTPILRGNDFTNLMYSDIFKRRQALATTYNISFCKVREDLNYRWQYELMRELCAAGTLCRL</sequence>
<name>A0AAI9X921_PENTH</name>
<protein>
    <submittedName>
        <fullName evidence="1">Uncharacterized protein</fullName>
    </submittedName>
</protein>
<dbReference type="Proteomes" id="UP001227192">
    <property type="component" value="Unassembled WGS sequence"/>
</dbReference>
<dbReference type="AlphaFoldDB" id="A0AAI9X921"/>